<dbReference type="EMBL" id="VIWY01000002">
    <property type="protein sequence ID" value="TWG23936.1"/>
    <property type="molecule type" value="Genomic_DNA"/>
</dbReference>
<organism evidence="3 4">
    <name type="scientific">Actinoplanes teichomyceticus</name>
    <dbReference type="NCBI Taxonomy" id="1867"/>
    <lineage>
        <taxon>Bacteria</taxon>
        <taxon>Bacillati</taxon>
        <taxon>Actinomycetota</taxon>
        <taxon>Actinomycetes</taxon>
        <taxon>Micromonosporales</taxon>
        <taxon>Micromonosporaceae</taxon>
        <taxon>Actinoplanes</taxon>
    </lineage>
</organism>
<feature type="region of interest" description="Disordered" evidence="1">
    <location>
        <begin position="251"/>
        <end position="299"/>
    </location>
</feature>
<accession>A0A561WJ92</accession>
<evidence type="ECO:0000256" key="2">
    <source>
        <dbReference type="SAM" id="Phobius"/>
    </source>
</evidence>
<gene>
    <name evidence="3" type="ORF">FHX34_102488</name>
</gene>
<sequence length="299" mass="31037">MLWSGSSPLTVTRAGMWGFLMFAGAAWLVIGWSVLRLEPIDVTRVAGPIVLFGAVCEALRALAGTRTWWLNAGLAVLFTATGVIMLVSDDSGYTTTASLIGWYLLVRGAVDVAVGIMTRGSDRVWSLLVTVGVLETGLGFVSASPSARGAQTVVVILGGLGVLRAVADLVTALRLREIAAKGRDVLELPPERATGLAGYSAGRTDFEGVSRKPAKHRARDTGAAAATAEPPRESFHDRVVRTTADLDAMLAQAGITGPRAGARTGRDARDLPPVPDSPAGIENAPAGNAARPEPPAGGH</sequence>
<feature type="transmembrane region" description="Helical" evidence="2">
    <location>
        <begin position="16"/>
        <end position="35"/>
    </location>
</feature>
<dbReference type="OrthoDB" id="3286565at2"/>
<keyword evidence="4" id="KW-1185">Reference proteome</keyword>
<evidence type="ECO:0000256" key="1">
    <source>
        <dbReference type="SAM" id="MobiDB-lite"/>
    </source>
</evidence>
<keyword evidence="2" id="KW-0472">Membrane</keyword>
<feature type="compositionally biased region" description="Low complexity" evidence="1">
    <location>
        <begin position="253"/>
        <end position="263"/>
    </location>
</feature>
<evidence type="ECO:0000313" key="4">
    <source>
        <dbReference type="Proteomes" id="UP000320239"/>
    </source>
</evidence>
<feature type="transmembrane region" description="Helical" evidence="2">
    <location>
        <begin position="99"/>
        <end position="117"/>
    </location>
</feature>
<comment type="caution">
    <text evidence="3">The sequence shown here is derived from an EMBL/GenBank/DDBJ whole genome shotgun (WGS) entry which is preliminary data.</text>
</comment>
<feature type="transmembrane region" description="Helical" evidence="2">
    <location>
        <begin position="124"/>
        <end position="143"/>
    </location>
</feature>
<proteinExistence type="predicted"/>
<keyword evidence="2" id="KW-1133">Transmembrane helix</keyword>
<evidence type="ECO:0000313" key="3">
    <source>
        <dbReference type="EMBL" id="TWG23936.1"/>
    </source>
</evidence>
<reference evidence="3 4" key="1">
    <citation type="submission" date="2019-06" db="EMBL/GenBank/DDBJ databases">
        <title>Sequencing the genomes of 1000 actinobacteria strains.</title>
        <authorList>
            <person name="Klenk H.-P."/>
        </authorList>
    </citation>
    <scope>NUCLEOTIDE SEQUENCE [LARGE SCALE GENOMIC DNA]</scope>
    <source>
        <strain evidence="3 4">DSM 43866</strain>
    </source>
</reference>
<feature type="transmembrane region" description="Helical" evidence="2">
    <location>
        <begin position="149"/>
        <end position="173"/>
    </location>
</feature>
<dbReference type="AlphaFoldDB" id="A0A561WJ92"/>
<feature type="region of interest" description="Disordered" evidence="1">
    <location>
        <begin position="204"/>
        <end position="234"/>
    </location>
</feature>
<name>A0A561WJ92_ACTTI</name>
<keyword evidence="2" id="KW-0812">Transmembrane</keyword>
<feature type="transmembrane region" description="Helical" evidence="2">
    <location>
        <begin position="68"/>
        <end position="87"/>
    </location>
</feature>
<dbReference type="Proteomes" id="UP000320239">
    <property type="component" value="Unassembled WGS sequence"/>
</dbReference>
<protein>
    <submittedName>
        <fullName evidence="3">Short repeat uncharacterized protein DUF308</fullName>
    </submittedName>
</protein>